<reference evidence="2" key="1">
    <citation type="submission" date="2021-01" db="EMBL/GenBank/DDBJ databases">
        <authorList>
            <person name="Corre E."/>
            <person name="Pelletier E."/>
            <person name="Niang G."/>
            <person name="Scheremetjew M."/>
            <person name="Finn R."/>
            <person name="Kale V."/>
            <person name="Holt S."/>
            <person name="Cochrane G."/>
            <person name="Meng A."/>
            <person name="Brown T."/>
            <person name="Cohen L."/>
        </authorList>
    </citation>
    <scope>NUCLEOTIDE SEQUENCE</scope>
    <source>
        <strain evidence="2">CCAP 1951/1</strain>
    </source>
</reference>
<organism evidence="2">
    <name type="scientific">Neobodo designis</name>
    <name type="common">Flagellated protozoan</name>
    <name type="synonym">Bodo designis</name>
    <dbReference type="NCBI Taxonomy" id="312471"/>
    <lineage>
        <taxon>Eukaryota</taxon>
        <taxon>Discoba</taxon>
        <taxon>Euglenozoa</taxon>
        <taxon>Kinetoplastea</taxon>
        <taxon>Metakinetoplastina</taxon>
        <taxon>Neobodonida</taxon>
        <taxon>Neobodo</taxon>
    </lineage>
</organism>
<dbReference type="EMBL" id="HBGF01050563">
    <property type="protein sequence ID" value="CAD9152974.1"/>
    <property type="molecule type" value="Transcribed_RNA"/>
</dbReference>
<sequence length="248" mass="27948">MAARPAHAGYAPMAEETDYPSADAYGLPFDDGTWGSGLCQCLDRPDILIDAVCFPCCQIALQCSAAEVDMPETLNLPGCCLMFWFPLSQYFFSAYVRLRVTGRYGIDEHWLESIVLGSLCFWCSIVQTHAELNRRGVTPGGICFMPGHFDHEYRARHRGPYHRRRHSRRDDGSNSDSSESDRPSSRPNEDEKRKNGSGSRRSQPHHAYYARPPPAGQPPAFHFPMGRMPTGQLRQQQSTSRRSDYGTL</sequence>
<dbReference type="InterPro" id="IPR006461">
    <property type="entry name" value="PLAC_motif_containing"/>
</dbReference>
<gene>
    <name evidence="2" type="ORF">NDES1114_LOCUS33874</name>
</gene>
<feature type="region of interest" description="Disordered" evidence="1">
    <location>
        <begin position="157"/>
        <end position="248"/>
    </location>
</feature>
<dbReference type="PANTHER" id="PTHR15907">
    <property type="entry name" value="DUF614 FAMILY PROTEIN-RELATED"/>
    <property type="match status" value="1"/>
</dbReference>
<feature type="compositionally biased region" description="Basic and acidic residues" evidence="1">
    <location>
        <begin position="179"/>
        <end position="194"/>
    </location>
</feature>
<dbReference type="AlphaFoldDB" id="A0A7S1R000"/>
<accession>A0A7S1R000</accession>
<feature type="compositionally biased region" description="Basic residues" evidence="1">
    <location>
        <begin position="157"/>
        <end position="167"/>
    </location>
</feature>
<name>A0A7S1R000_NEODS</name>
<evidence type="ECO:0000256" key="1">
    <source>
        <dbReference type="SAM" id="MobiDB-lite"/>
    </source>
</evidence>
<proteinExistence type="predicted"/>
<protein>
    <recommendedName>
        <fullName evidence="3">PLAC8 family protein</fullName>
    </recommendedName>
</protein>
<evidence type="ECO:0008006" key="3">
    <source>
        <dbReference type="Google" id="ProtNLM"/>
    </source>
</evidence>
<dbReference type="Pfam" id="PF04749">
    <property type="entry name" value="PLAC8"/>
    <property type="match status" value="1"/>
</dbReference>
<evidence type="ECO:0000313" key="2">
    <source>
        <dbReference type="EMBL" id="CAD9152974.1"/>
    </source>
</evidence>